<dbReference type="PROSITE" id="PS51257">
    <property type="entry name" value="PROKAR_LIPOPROTEIN"/>
    <property type="match status" value="1"/>
</dbReference>
<evidence type="ECO:0000259" key="1">
    <source>
        <dbReference type="PROSITE" id="PS50914"/>
    </source>
</evidence>
<sequence>MKIKNTTLALTISSALLLQGCAGLIVGAGMGAVAVAHDNRTIGTQLDDKTTGSKIATVLGTDEAIKNQTNITVQVFNGTVLLVGQAPTQNLIQHAGKLAASVKNIKKIHNQIRLGAPIPPSVVAHDLWLSSKIKTKLIADKRIDGLNIEIEIENGEVFLMGLITAHEAAIAVEVTRHIEGVKQVIKAFEYLD</sequence>
<dbReference type="Pfam" id="PF04972">
    <property type="entry name" value="BON"/>
    <property type="match status" value="2"/>
</dbReference>
<feature type="domain" description="BON" evidence="1">
    <location>
        <begin position="47"/>
        <end position="116"/>
    </location>
</feature>
<organism evidence="2 3">
    <name type="scientific">Paraglaciecola algarum</name>
    <dbReference type="NCBI Taxonomy" id="3050085"/>
    <lineage>
        <taxon>Bacteria</taxon>
        <taxon>Pseudomonadati</taxon>
        <taxon>Pseudomonadota</taxon>
        <taxon>Gammaproteobacteria</taxon>
        <taxon>Alteromonadales</taxon>
        <taxon>Alteromonadaceae</taxon>
        <taxon>Paraglaciecola</taxon>
    </lineage>
</organism>
<accession>A0ABS9DBH7</accession>
<proteinExistence type="predicted"/>
<feature type="domain" description="BON" evidence="1">
    <location>
        <begin position="125"/>
        <end position="192"/>
    </location>
</feature>
<keyword evidence="3" id="KW-1185">Reference proteome</keyword>
<protein>
    <submittedName>
        <fullName evidence="2">BON domain-containing protein</fullName>
    </submittedName>
</protein>
<dbReference type="PANTHER" id="PTHR34606">
    <property type="entry name" value="BON DOMAIN-CONTAINING PROTEIN"/>
    <property type="match status" value="1"/>
</dbReference>
<evidence type="ECO:0000313" key="3">
    <source>
        <dbReference type="Proteomes" id="UP001521137"/>
    </source>
</evidence>
<comment type="caution">
    <text evidence="2">The sequence shown here is derived from an EMBL/GenBank/DDBJ whole genome shotgun (WGS) entry which is preliminary data.</text>
</comment>
<evidence type="ECO:0000313" key="2">
    <source>
        <dbReference type="EMBL" id="MCF2949358.1"/>
    </source>
</evidence>
<dbReference type="Proteomes" id="UP001521137">
    <property type="component" value="Unassembled WGS sequence"/>
</dbReference>
<dbReference type="EMBL" id="JAKGAS010000008">
    <property type="protein sequence ID" value="MCF2949358.1"/>
    <property type="molecule type" value="Genomic_DNA"/>
</dbReference>
<dbReference type="RefSeq" id="WP_235313460.1">
    <property type="nucleotide sequence ID" value="NZ_JAKGAS010000008.1"/>
</dbReference>
<dbReference type="InterPro" id="IPR051686">
    <property type="entry name" value="Lipoprotein_DolP"/>
</dbReference>
<dbReference type="InterPro" id="IPR007055">
    <property type="entry name" value="BON_dom"/>
</dbReference>
<dbReference type="PROSITE" id="PS50914">
    <property type="entry name" value="BON"/>
    <property type="match status" value="2"/>
</dbReference>
<dbReference type="PANTHER" id="PTHR34606:SF4">
    <property type="entry name" value="OUTER MEMBRANE LIPOPROTEIN DOLP"/>
    <property type="match status" value="1"/>
</dbReference>
<dbReference type="Gene3D" id="3.30.1340.30">
    <property type="match status" value="1"/>
</dbReference>
<reference evidence="2 3" key="1">
    <citation type="submission" date="2022-01" db="EMBL/GenBank/DDBJ databases">
        <title>Paraglaciecola sp. G1-23.</title>
        <authorList>
            <person name="Jin M.S."/>
            <person name="Han D.M."/>
            <person name="Kim H.M."/>
            <person name="Jeon C.O."/>
        </authorList>
    </citation>
    <scope>NUCLEOTIDE SEQUENCE [LARGE SCALE GENOMIC DNA]</scope>
    <source>
        <strain evidence="2 3">G1-23</strain>
    </source>
</reference>
<gene>
    <name evidence="2" type="ORF">L0668_14660</name>
</gene>
<dbReference type="NCBIfam" id="NF008247">
    <property type="entry name" value="PRK11023.1"/>
    <property type="match status" value="1"/>
</dbReference>
<name>A0ABS9DBH7_9ALTE</name>